<dbReference type="EMBL" id="SUTG01000101">
    <property type="protein sequence ID" value="MBE6513501.1"/>
    <property type="molecule type" value="Genomic_DNA"/>
</dbReference>
<dbReference type="Proteomes" id="UP000732619">
    <property type="component" value="Unassembled WGS sequence"/>
</dbReference>
<accession>A0A8T3VW72</accession>
<name>A0A8T3VW72_METOL</name>
<sequence>MSESEILKSINSDIVIDFDTEKQAKIVYDSILLEFETSPDYRSSMDLKLDKNSIIITIDAEDATSFRASINSAIKWIKLSVEINELTES</sequence>
<reference evidence="2" key="1">
    <citation type="submission" date="2019-04" db="EMBL/GenBank/DDBJ databases">
        <title>Evolution of Biomass-Degrading Anaerobic Consortia Revealed by Metagenomics.</title>
        <authorList>
            <person name="Peng X."/>
        </authorList>
    </citation>
    <scope>NUCLEOTIDE SEQUENCE</scope>
    <source>
        <strain evidence="2">SIG14</strain>
    </source>
</reference>
<evidence type="ECO:0000313" key="3">
    <source>
        <dbReference type="Proteomes" id="UP000732619"/>
    </source>
</evidence>
<dbReference type="NCBIfam" id="NF011470">
    <property type="entry name" value="PRK14887.1"/>
    <property type="match status" value="1"/>
</dbReference>
<evidence type="ECO:0008006" key="4">
    <source>
        <dbReference type="Google" id="ProtNLM"/>
    </source>
</evidence>
<protein>
    <recommendedName>
        <fullName evidence="4">KEOPS complex subunit Pcc1</fullName>
    </recommendedName>
</protein>
<dbReference type="AlphaFoldDB" id="A0A8T3VW72"/>
<proteinExistence type="inferred from homology"/>
<comment type="similarity">
    <text evidence="1">Belongs to the CTAG/PCC1 family.</text>
</comment>
<gene>
    <name evidence="2" type="ORF">E7Z75_10245</name>
</gene>
<dbReference type="InterPro" id="IPR015419">
    <property type="entry name" value="CTAG/Pcc1"/>
</dbReference>
<organism evidence="2 3">
    <name type="scientific">Methanobrevibacter olleyae</name>
    <dbReference type="NCBI Taxonomy" id="294671"/>
    <lineage>
        <taxon>Archaea</taxon>
        <taxon>Methanobacteriati</taxon>
        <taxon>Methanobacteriota</taxon>
        <taxon>Methanomada group</taxon>
        <taxon>Methanobacteria</taxon>
        <taxon>Methanobacteriales</taxon>
        <taxon>Methanobacteriaceae</taxon>
        <taxon>Methanobrevibacter</taxon>
    </lineage>
</organism>
<dbReference type="Gene3D" id="3.30.310.50">
    <property type="entry name" value="Alpha-D-phosphohexomutase, C-terminal domain"/>
    <property type="match status" value="1"/>
</dbReference>
<comment type="caution">
    <text evidence="2">The sequence shown here is derived from an EMBL/GenBank/DDBJ whole genome shotgun (WGS) entry which is preliminary data.</text>
</comment>
<evidence type="ECO:0000313" key="2">
    <source>
        <dbReference type="EMBL" id="MBE6513501.1"/>
    </source>
</evidence>
<dbReference type="Pfam" id="PF09341">
    <property type="entry name" value="Pcc1"/>
    <property type="match status" value="1"/>
</dbReference>
<evidence type="ECO:0000256" key="1">
    <source>
        <dbReference type="ARBA" id="ARBA00007073"/>
    </source>
</evidence>